<dbReference type="EMBL" id="BPUS01000008">
    <property type="protein sequence ID" value="GJH26923.1"/>
    <property type="molecule type" value="Genomic_DNA"/>
</dbReference>
<proteinExistence type="predicted"/>
<dbReference type="AlphaFoldDB" id="A0AA37MHZ8"/>
<sequence>MKNLRGVLIAGVTLCALSTSSISALAQEALSSTGQDGVSAIDIALEPDATMIRHADAANTRLRKVFPQGFALDASHRPHITILQRYVRTADLDNVYNATNGVLASEKVTRLKLQAFKYYFIPDHDIGLAGIVVRPDANLLRLQQKLIDAIAPFAVKTGTAAAFVTTPDDPEINQPTIDYIATFVPKASGKNFSPHVTIGVARQDYLKRMLAEPFQPFTFSPAGASVYQLGNFGAARKQLKAIDLTP</sequence>
<evidence type="ECO:0000313" key="3">
    <source>
        <dbReference type="Proteomes" id="UP001055111"/>
    </source>
</evidence>
<keyword evidence="1" id="KW-0732">Signal</keyword>
<evidence type="ECO:0000256" key="1">
    <source>
        <dbReference type="SAM" id="SignalP"/>
    </source>
</evidence>
<dbReference type="InterPro" id="IPR009097">
    <property type="entry name" value="Cyclic_Pdiesterase"/>
</dbReference>
<gene>
    <name evidence="2" type="ORF">CBA19CS42_20425</name>
</gene>
<reference evidence="2" key="1">
    <citation type="submission" date="2022-09" db="EMBL/GenBank/DDBJ databases">
        <title>Isolation and characterization of 3-chlorobenzoate degrading bacteria from soils in Shizuoka.</title>
        <authorList>
            <person name="Ifat A."/>
            <person name="Ogawa N."/>
            <person name="Kimbara K."/>
            <person name="Moriuchi R."/>
            <person name="Dohra H."/>
            <person name="Shintani M."/>
        </authorList>
    </citation>
    <scope>NUCLEOTIDE SEQUENCE</scope>
    <source>
        <strain evidence="2">19CS4-2</strain>
    </source>
</reference>
<dbReference type="Gene3D" id="3.90.1140.10">
    <property type="entry name" value="Cyclic phosphodiesterase"/>
    <property type="match status" value="1"/>
</dbReference>
<feature type="signal peptide" evidence="1">
    <location>
        <begin position="1"/>
        <end position="26"/>
    </location>
</feature>
<accession>A0AA37MHZ8</accession>
<dbReference type="RefSeq" id="WP_238213557.1">
    <property type="nucleotide sequence ID" value="NZ_BPUS01000008.1"/>
</dbReference>
<evidence type="ECO:0008006" key="4">
    <source>
        <dbReference type="Google" id="ProtNLM"/>
    </source>
</evidence>
<comment type="caution">
    <text evidence="2">The sequence shown here is derived from an EMBL/GenBank/DDBJ whole genome shotgun (WGS) entry which is preliminary data.</text>
</comment>
<feature type="chain" id="PRO_5041317448" description="2'-5' RNA ligase superfamily protein" evidence="1">
    <location>
        <begin position="27"/>
        <end position="246"/>
    </location>
</feature>
<dbReference type="Proteomes" id="UP001055111">
    <property type="component" value="Unassembled WGS sequence"/>
</dbReference>
<name>A0AA37MHZ8_9BURK</name>
<organism evidence="2 3">
    <name type="scientific">Caballeronia novacaledonica</name>
    <dbReference type="NCBI Taxonomy" id="1544861"/>
    <lineage>
        <taxon>Bacteria</taxon>
        <taxon>Pseudomonadati</taxon>
        <taxon>Pseudomonadota</taxon>
        <taxon>Betaproteobacteria</taxon>
        <taxon>Burkholderiales</taxon>
        <taxon>Burkholderiaceae</taxon>
        <taxon>Caballeronia</taxon>
    </lineage>
</organism>
<dbReference type="SUPFAM" id="SSF55144">
    <property type="entry name" value="LigT-like"/>
    <property type="match status" value="1"/>
</dbReference>
<evidence type="ECO:0000313" key="2">
    <source>
        <dbReference type="EMBL" id="GJH26923.1"/>
    </source>
</evidence>
<protein>
    <recommendedName>
        <fullName evidence="4">2'-5' RNA ligase superfamily protein</fullName>
    </recommendedName>
</protein>